<dbReference type="AlphaFoldDB" id="A0A231H189"/>
<reference evidence="4 5" key="1">
    <citation type="submission" date="2017-07" db="EMBL/GenBank/DDBJ databases">
        <title>First draft Genome Sequence of Nocardia cerradoensis isolated from human infection.</title>
        <authorList>
            <person name="Carrasco G."/>
        </authorList>
    </citation>
    <scope>NUCLEOTIDE SEQUENCE [LARGE SCALE GENOMIC DNA]</scope>
    <source>
        <strain evidence="4 5">CNM20130759</strain>
    </source>
</reference>
<evidence type="ECO:0000256" key="2">
    <source>
        <dbReference type="RuleBase" id="RU004466"/>
    </source>
</evidence>
<accession>A0A231H189</accession>
<feature type="region of interest" description="Disordered" evidence="3">
    <location>
        <begin position="1"/>
        <end position="41"/>
    </location>
</feature>
<evidence type="ECO:0000313" key="4">
    <source>
        <dbReference type="EMBL" id="OXR42577.1"/>
    </source>
</evidence>
<protein>
    <submittedName>
        <fullName evidence="4">(2E,6E)-farnesyl diphosphate synthase</fullName>
        <ecNumber evidence="4">2.5.1.10</ecNumber>
    </submittedName>
</protein>
<sequence>MRSSKPTTYPPEQRLPAPDRKDCALPREPGRRPRATTDATPGVRSAGALLADARTAIAPVLRAAVATLGHPLDRMAGYHFGWCDAEGNLRAGAHGKGLRPALTLAAAAACGAPAADAVHAGAAVELLHNFSLVHDDVMDADPLRHGRPTVWRVWGTTNATLLGDALQALAFAVLSDGGVPEETGAAAVIRLARTAATLCHGQYQDCDFETRPDVSVEDYLSMAAGKTAVLLGCSCALGALCAGADSRTVAAFNTFGRNLGLAFQLVDDAIDIWGDPAVTGKPALSDLAARKRSFPVVCALASDTDAGRELARLYNEPRPMTTVDVARAAELVAAAGGRELTRDYADRALRSALAGLPSGIARGDLETLAHVVVRRNR</sequence>
<evidence type="ECO:0000256" key="3">
    <source>
        <dbReference type="SAM" id="MobiDB-lite"/>
    </source>
</evidence>
<gene>
    <name evidence="4" type="ORF">B7C42_05354</name>
</gene>
<dbReference type="GO" id="GO:0008299">
    <property type="term" value="P:isoprenoid biosynthetic process"/>
    <property type="evidence" value="ECO:0007669"/>
    <property type="project" value="InterPro"/>
</dbReference>
<dbReference type="RefSeq" id="WP_083903778.1">
    <property type="nucleotide sequence ID" value="NZ_JAAXOR010000001.1"/>
</dbReference>
<keyword evidence="2 4" id="KW-0808">Transferase</keyword>
<dbReference type="SFLD" id="SFLDG01017">
    <property type="entry name" value="Polyprenyl_Transferase_Like"/>
    <property type="match status" value="1"/>
</dbReference>
<dbReference type="Proteomes" id="UP000215506">
    <property type="component" value="Unassembled WGS sequence"/>
</dbReference>
<comment type="similarity">
    <text evidence="2">Belongs to the FPP/GGPP synthase family.</text>
</comment>
<dbReference type="CDD" id="cd00685">
    <property type="entry name" value="Trans_IPPS_HT"/>
    <property type="match status" value="1"/>
</dbReference>
<dbReference type="InterPro" id="IPR008949">
    <property type="entry name" value="Isoprenoid_synthase_dom_sf"/>
</dbReference>
<keyword evidence="5" id="KW-1185">Reference proteome</keyword>
<organism evidence="4 5">
    <name type="scientific">Nocardia cerradoensis</name>
    <dbReference type="NCBI Taxonomy" id="85688"/>
    <lineage>
        <taxon>Bacteria</taxon>
        <taxon>Bacillati</taxon>
        <taxon>Actinomycetota</taxon>
        <taxon>Actinomycetes</taxon>
        <taxon>Mycobacteriales</taxon>
        <taxon>Nocardiaceae</taxon>
        <taxon>Nocardia</taxon>
    </lineage>
</organism>
<comment type="caution">
    <text evidence="4">The sequence shown here is derived from an EMBL/GenBank/DDBJ whole genome shotgun (WGS) entry which is preliminary data.</text>
</comment>
<dbReference type="Pfam" id="PF00348">
    <property type="entry name" value="polyprenyl_synt"/>
    <property type="match status" value="1"/>
</dbReference>
<evidence type="ECO:0000256" key="1">
    <source>
        <dbReference type="ARBA" id="ARBA00005128"/>
    </source>
</evidence>
<feature type="compositionally biased region" description="Basic and acidic residues" evidence="3">
    <location>
        <begin position="17"/>
        <end position="31"/>
    </location>
</feature>
<dbReference type="PANTHER" id="PTHR12001:SF86">
    <property type="entry name" value="GERANYLGERANYL DIPHOSPHATE SYNTHASE"/>
    <property type="match status" value="1"/>
</dbReference>
<dbReference type="Gene3D" id="1.10.600.10">
    <property type="entry name" value="Farnesyl Diphosphate Synthase"/>
    <property type="match status" value="1"/>
</dbReference>
<evidence type="ECO:0000313" key="5">
    <source>
        <dbReference type="Proteomes" id="UP000215506"/>
    </source>
</evidence>
<dbReference type="SUPFAM" id="SSF48576">
    <property type="entry name" value="Terpenoid synthases"/>
    <property type="match status" value="1"/>
</dbReference>
<dbReference type="EMBL" id="NGAF01000013">
    <property type="protein sequence ID" value="OXR42577.1"/>
    <property type="molecule type" value="Genomic_DNA"/>
</dbReference>
<comment type="pathway">
    <text evidence="1">Isoprenoid biosynthesis.</text>
</comment>
<proteinExistence type="inferred from homology"/>
<dbReference type="InterPro" id="IPR000092">
    <property type="entry name" value="Polyprenyl_synt"/>
</dbReference>
<dbReference type="EC" id="2.5.1.10" evidence="4"/>
<name>A0A231H189_9NOCA</name>
<dbReference type="SFLD" id="SFLDS00005">
    <property type="entry name" value="Isoprenoid_Synthase_Type_I"/>
    <property type="match status" value="1"/>
</dbReference>
<dbReference type="GO" id="GO:0004337">
    <property type="term" value="F:(2E,6E)-farnesyl diphosphate synthase activity"/>
    <property type="evidence" value="ECO:0007669"/>
    <property type="project" value="UniProtKB-EC"/>
</dbReference>
<dbReference type="PANTHER" id="PTHR12001">
    <property type="entry name" value="GERANYLGERANYL PYROPHOSPHATE SYNTHASE"/>
    <property type="match status" value="1"/>
</dbReference>